<feature type="domain" description="HTH merR-type" evidence="2">
    <location>
        <begin position="5"/>
        <end position="74"/>
    </location>
</feature>
<dbReference type="OrthoDB" id="9809391at2"/>
<dbReference type="SUPFAM" id="SSF89082">
    <property type="entry name" value="Antibiotic binding domain of TipA-like multidrug resistance regulators"/>
    <property type="match status" value="1"/>
</dbReference>
<organism evidence="3 4">
    <name type="scientific">Microbacterium foliorum</name>
    <dbReference type="NCBI Taxonomy" id="104336"/>
    <lineage>
        <taxon>Bacteria</taxon>
        <taxon>Bacillati</taxon>
        <taxon>Actinomycetota</taxon>
        <taxon>Actinomycetes</taxon>
        <taxon>Micrococcales</taxon>
        <taxon>Microbacteriaceae</taxon>
        <taxon>Microbacterium</taxon>
    </lineage>
</organism>
<protein>
    <submittedName>
        <fullName evidence="3">MerR family transcriptional regulator</fullName>
    </submittedName>
</protein>
<dbReference type="PANTHER" id="PTHR30204">
    <property type="entry name" value="REDOX-CYCLING DRUG-SENSING TRANSCRIPTIONAL ACTIVATOR SOXR"/>
    <property type="match status" value="1"/>
</dbReference>
<dbReference type="PANTHER" id="PTHR30204:SF97">
    <property type="entry name" value="MERR FAMILY REGULATORY PROTEIN"/>
    <property type="match status" value="1"/>
</dbReference>
<sequence length="262" mass="29073">MSGRDWSIQEIARLAGTTSRTLRHYDDVGLLPPSRIAHNGYRHYDEAALVRLQRILLLRELGLGLPQIAEVLSPVNARQSEESALETHLALLREEQNRLARQIASVENTINALKGGEELMAENMFDGFDHAQYREEVEERWGRKAYADSDRWWRGMTDTERADWQQRVSDLGRDWIAAAESGIDPASAEAQDVARRHVEWLTGIPGTPAAVPGGDVKGYVIGLGEMYVADPRFGANYATSGGGTQGAAFVRDALRIYAEGNL</sequence>
<gene>
    <name evidence="3" type="ORF">FIV50_02035</name>
</gene>
<evidence type="ECO:0000313" key="3">
    <source>
        <dbReference type="EMBL" id="QDE33683.1"/>
    </source>
</evidence>
<dbReference type="InterPro" id="IPR012925">
    <property type="entry name" value="TipAS_dom"/>
</dbReference>
<name>A0A4Y5YMH7_9MICO</name>
<accession>A0A4Y5YMH7</accession>
<evidence type="ECO:0000313" key="4">
    <source>
        <dbReference type="Proteomes" id="UP000316125"/>
    </source>
</evidence>
<dbReference type="InterPro" id="IPR047057">
    <property type="entry name" value="MerR_fam"/>
</dbReference>
<evidence type="ECO:0000259" key="2">
    <source>
        <dbReference type="PROSITE" id="PS50937"/>
    </source>
</evidence>
<dbReference type="AlphaFoldDB" id="A0A4Y5YMH7"/>
<dbReference type="Gene3D" id="1.10.490.50">
    <property type="entry name" value="Antibiotic binding domain of TipA-like multidrug resistance regulators"/>
    <property type="match status" value="1"/>
</dbReference>
<dbReference type="Gene3D" id="1.10.1660.10">
    <property type="match status" value="1"/>
</dbReference>
<dbReference type="Pfam" id="PF07739">
    <property type="entry name" value="TipAS"/>
    <property type="match status" value="1"/>
</dbReference>
<dbReference type="InterPro" id="IPR036244">
    <property type="entry name" value="TipA-like_antibiotic-bd"/>
</dbReference>
<reference evidence="3 4" key="1">
    <citation type="submission" date="2019-06" db="EMBL/GenBank/DDBJ databases">
        <title>Complete genome of Microbacterium foliorum M2.</title>
        <authorList>
            <person name="Cao G."/>
        </authorList>
    </citation>
    <scope>NUCLEOTIDE SEQUENCE [LARGE SCALE GENOMIC DNA]</scope>
    <source>
        <strain evidence="3 4">M2</strain>
    </source>
</reference>
<keyword evidence="1" id="KW-0238">DNA-binding</keyword>
<dbReference type="EMBL" id="CP041040">
    <property type="protein sequence ID" value="QDE33683.1"/>
    <property type="molecule type" value="Genomic_DNA"/>
</dbReference>
<dbReference type="InterPro" id="IPR009061">
    <property type="entry name" value="DNA-bd_dom_put_sf"/>
</dbReference>
<dbReference type="PROSITE" id="PS50937">
    <property type="entry name" value="HTH_MERR_2"/>
    <property type="match status" value="1"/>
</dbReference>
<dbReference type="Pfam" id="PF13411">
    <property type="entry name" value="MerR_1"/>
    <property type="match status" value="1"/>
</dbReference>
<dbReference type="InterPro" id="IPR000551">
    <property type="entry name" value="MerR-type_HTH_dom"/>
</dbReference>
<dbReference type="RefSeq" id="WP_140035972.1">
    <property type="nucleotide sequence ID" value="NZ_CP041040.1"/>
</dbReference>
<dbReference type="PRINTS" id="PR00040">
    <property type="entry name" value="HTHMERR"/>
</dbReference>
<dbReference type="GO" id="GO:0003700">
    <property type="term" value="F:DNA-binding transcription factor activity"/>
    <property type="evidence" value="ECO:0007669"/>
    <property type="project" value="InterPro"/>
</dbReference>
<evidence type="ECO:0000256" key="1">
    <source>
        <dbReference type="ARBA" id="ARBA00023125"/>
    </source>
</evidence>
<dbReference type="SMART" id="SM00422">
    <property type="entry name" value="HTH_MERR"/>
    <property type="match status" value="1"/>
</dbReference>
<dbReference type="GO" id="GO:0003677">
    <property type="term" value="F:DNA binding"/>
    <property type="evidence" value="ECO:0007669"/>
    <property type="project" value="UniProtKB-KW"/>
</dbReference>
<dbReference type="SUPFAM" id="SSF46955">
    <property type="entry name" value="Putative DNA-binding domain"/>
    <property type="match status" value="1"/>
</dbReference>
<proteinExistence type="predicted"/>
<dbReference type="CDD" id="cd01106">
    <property type="entry name" value="HTH_TipAL-Mta"/>
    <property type="match status" value="1"/>
</dbReference>
<dbReference type="Proteomes" id="UP000316125">
    <property type="component" value="Chromosome"/>
</dbReference>